<reference evidence="1 2" key="1">
    <citation type="submission" date="2017-10" db="EMBL/GenBank/DDBJ databases">
        <title>Genomics of the genus Arcobacter.</title>
        <authorList>
            <person name="Perez-Cataluna A."/>
            <person name="Figueras M.J."/>
        </authorList>
    </citation>
    <scope>NUCLEOTIDE SEQUENCE [LARGE SCALE GENOMIC DNA]</scope>
    <source>
        <strain evidence="1 2">DSM 24636</strain>
    </source>
</reference>
<evidence type="ECO:0000313" key="2">
    <source>
        <dbReference type="Proteomes" id="UP000290191"/>
    </source>
</evidence>
<dbReference type="OrthoDB" id="5365620at2"/>
<sequence length="216" mass="24971">MKTDSENLIKESLENENDFSSASHAIDNFASEVKPLETEYEIPSRYNKDTLRIILVNTEKYFVYWEVSDETLFEKSIDLGKEKLYFKIDDIDGNELYSFDSSFALGDYYINSKFEDMDIVVKVGTVEDGEFKELFSSNMVHTFSSKINFPSQDEYDLLIKKGYSWSEIVRSTIEHFDQAGSSSKYIEELQRLRNFIQEGEKAGVSSSSFLKGKKND</sequence>
<protein>
    <recommendedName>
        <fullName evidence="3">DUF4912 domain-containing protein</fullName>
    </recommendedName>
</protein>
<dbReference type="EMBL" id="PDKO01000009">
    <property type="protein sequence ID" value="RXJ62275.1"/>
    <property type="molecule type" value="Genomic_DNA"/>
</dbReference>
<dbReference type="STRING" id="877500.GCA_000935065_03485"/>
<dbReference type="RefSeq" id="WP_129082502.1">
    <property type="nucleotide sequence ID" value="NZ_CP041070.1"/>
</dbReference>
<dbReference type="Pfam" id="PF16258">
    <property type="entry name" value="DUF4912"/>
    <property type="match status" value="1"/>
</dbReference>
<keyword evidence="2" id="KW-1185">Reference proteome</keyword>
<accession>A0A4Q0XYR6</accession>
<gene>
    <name evidence="1" type="ORF">CRV06_10990</name>
</gene>
<dbReference type="InterPro" id="IPR032585">
    <property type="entry name" value="DUF4912"/>
</dbReference>
<organism evidence="1 2">
    <name type="scientific">Halarcobacter anaerophilus</name>
    <dbReference type="NCBI Taxonomy" id="877500"/>
    <lineage>
        <taxon>Bacteria</taxon>
        <taxon>Pseudomonadati</taxon>
        <taxon>Campylobacterota</taxon>
        <taxon>Epsilonproteobacteria</taxon>
        <taxon>Campylobacterales</taxon>
        <taxon>Arcobacteraceae</taxon>
        <taxon>Halarcobacter</taxon>
    </lineage>
</organism>
<comment type="caution">
    <text evidence="1">The sequence shown here is derived from an EMBL/GenBank/DDBJ whole genome shotgun (WGS) entry which is preliminary data.</text>
</comment>
<evidence type="ECO:0008006" key="3">
    <source>
        <dbReference type="Google" id="ProtNLM"/>
    </source>
</evidence>
<dbReference type="AlphaFoldDB" id="A0A4Q0XYR6"/>
<evidence type="ECO:0000313" key="1">
    <source>
        <dbReference type="EMBL" id="RXJ62275.1"/>
    </source>
</evidence>
<name>A0A4Q0XYR6_9BACT</name>
<proteinExistence type="predicted"/>
<dbReference type="Proteomes" id="UP000290191">
    <property type="component" value="Unassembled WGS sequence"/>
</dbReference>